<reference evidence="1" key="1">
    <citation type="submission" date="2021-06" db="EMBL/GenBank/DDBJ databases">
        <title>Comparative genomics, transcriptomics and evolutionary studies reveal genomic signatures of adaptation to plant cell wall in hemibiotrophic fungi.</title>
        <authorList>
            <consortium name="DOE Joint Genome Institute"/>
            <person name="Baroncelli R."/>
            <person name="Diaz J.F."/>
            <person name="Benocci T."/>
            <person name="Peng M."/>
            <person name="Battaglia E."/>
            <person name="Haridas S."/>
            <person name="Andreopoulos W."/>
            <person name="Labutti K."/>
            <person name="Pangilinan J."/>
            <person name="Floch G.L."/>
            <person name="Makela M.R."/>
            <person name="Henrissat B."/>
            <person name="Grigoriev I.V."/>
            <person name="Crouch J.A."/>
            <person name="De Vries R.P."/>
            <person name="Sukno S.A."/>
            <person name="Thon M.R."/>
        </authorList>
    </citation>
    <scope>NUCLEOTIDE SEQUENCE</scope>
    <source>
        <strain evidence="1">MAFF235873</strain>
    </source>
</reference>
<name>A0AAD9M1X7_9PEZI</name>
<sequence>MESFCPLEEDAFPLFPSDPGDRSDFQFPHLVITSPFLPNAAINTNTAAHPIPATRLSTVITVALLRSSPIPGRPVVDIGYSGPLCPLLSFVGHACTDEQGGPLGVMTTVPGVLHTRW</sequence>
<proteinExistence type="predicted"/>
<protein>
    <submittedName>
        <fullName evidence="1">Uncharacterized protein</fullName>
    </submittedName>
</protein>
<evidence type="ECO:0000313" key="1">
    <source>
        <dbReference type="EMBL" id="KAK2031076.1"/>
    </source>
</evidence>
<dbReference type="Proteomes" id="UP001232148">
    <property type="component" value="Unassembled WGS sequence"/>
</dbReference>
<keyword evidence="2" id="KW-1185">Reference proteome</keyword>
<accession>A0AAD9M1X7</accession>
<dbReference type="EMBL" id="MU842844">
    <property type="protein sequence ID" value="KAK2031076.1"/>
    <property type="molecule type" value="Genomic_DNA"/>
</dbReference>
<dbReference type="AlphaFoldDB" id="A0AAD9M1X7"/>
<organism evidence="1 2">
    <name type="scientific">Colletotrichum zoysiae</name>
    <dbReference type="NCBI Taxonomy" id="1216348"/>
    <lineage>
        <taxon>Eukaryota</taxon>
        <taxon>Fungi</taxon>
        <taxon>Dikarya</taxon>
        <taxon>Ascomycota</taxon>
        <taxon>Pezizomycotina</taxon>
        <taxon>Sordariomycetes</taxon>
        <taxon>Hypocreomycetidae</taxon>
        <taxon>Glomerellales</taxon>
        <taxon>Glomerellaceae</taxon>
        <taxon>Colletotrichum</taxon>
        <taxon>Colletotrichum graminicola species complex</taxon>
    </lineage>
</organism>
<gene>
    <name evidence="1" type="ORF">LX32DRAFT_293262</name>
</gene>
<evidence type="ECO:0000313" key="2">
    <source>
        <dbReference type="Proteomes" id="UP001232148"/>
    </source>
</evidence>
<comment type="caution">
    <text evidence="1">The sequence shown here is derived from an EMBL/GenBank/DDBJ whole genome shotgun (WGS) entry which is preliminary data.</text>
</comment>